<name>A0ABR9RQY7_9ACTN</name>
<sequence length="226" mass="24699">MRIQRLIAGVVSGALLGLVPVALAAAPAHAADVTTVTTIDASSKKIVFKSGSKPYIVASVKTSAGTSVYDGDVALQAKTAGSSWKTIRTADASSYVSFSDVVPKKNTDYRAVYQGGSDSYSGDTYVASQSGSMKIKVQRKFTFSGNDRTFKVKGRVTPKYGKKKIVIKVSKRQKRGFKKFRTIKTNKKGKYATKLPKRKGVWYYRFIVKGDKNYAGLKYTVTARVY</sequence>
<evidence type="ECO:0000313" key="2">
    <source>
        <dbReference type="EMBL" id="MBE7323971.1"/>
    </source>
</evidence>
<evidence type="ECO:0000256" key="1">
    <source>
        <dbReference type="SAM" id="SignalP"/>
    </source>
</evidence>
<proteinExistence type="predicted"/>
<feature type="signal peptide" evidence="1">
    <location>
        <begin position="1"/>
        <end position="30"/>
    </location>
</feature>
<comment type="caution">
    <text evidence="2">The sequence shown here is derived from an EMBL/GenBank/DDBJ whole genome shotgun (WGS) entry which is preliminary data.</text>
</comment>
<evidence type="ECO:0000313" key="3">
    <source>
        <dbReference type="Proteomes" id="UP000756387"/>
    </source>
</evidence>
<dbReference type="RefSeq" id="WP_193637273.1">
    <property type="nucleotide sequence ID" value="NZ_JADCSA010000003.1"/>
</dbReference>
<feature type="chain" id="PRO_5045401006" evidence="1">
    <location>
        <begin position="31"/>
        <end position="226"/>
    </location>
</feature>
<protein>
    <submittedName>
        <fullName evidence="2">Uncharacterized protein</fullName>
    </submittedName>
</protein>
<dbReference type="EMBL" id="JADCSA010000003">
    <property type="protein sequence ID" value="MBE7323971.1"/>
    <property type="molecule type" value="Genomic_DNA"/>
</dbReference>
<keyword evidence="3" id="KW-1185">Reference proteome</keyword>
<accession>A0ABR9RQY7</accession>
<dbReference type="Proteomes" id="UP000756387">
    <property type="component" value="Unassembled WGS sequence"/>
</dbReference>
<gene>
    <name evidence="2" type="ORF">IEQ44_04820</name>
</gene>
<keyword evidence="1" id="KW-0732">Signal</keyword>
<reference evidence="2 3" key="1">
    <citation type="submission" date="2020-10" db="EMBL/GenBank/DDBJ databases">
        <title>Nocardioides sp. isolated from sludge.</title>
        <authorList>
            <person name="Zhang X."/>
        </authorList>
    </citation>
    <scope>NUCLEOTIDE SEQUENCE [LARGE SCALE GENOMIC DNA]</scope>
    <source>
        <strain evidence="2 3">Y6</strain>
    </source>
</reference>
<organism evidence="2 3">
    <name type="scientific">Nocardioides malaquae</name>
    <dbReference type="NCBI Taxonomy" id="2773426"/>
    <lineage>
        <taxon>Bacteria</taxon>
        <taxon>Bacillati</taxon>
        <taxon>Actinomycetota</taxon>
        <taxon>Actinomycetes</taxon>
        <taxon>Propionibacteriales</taxon>
        <taxon>Nocardioidaceae</taxon>
        <taxon>Nocardioides</taxon>
    </lineage>
</organism>